<sequence length="292" mass="33425">MEAKSLPNIDLSTEAVKKCLTVGNNCSPPFVKGLKTHSGKDKTITSDPYVSVCLVDATITQTRVIPNLFGWSIFHSVKLVREPTKPLPSESKDIDLLTVDELQSSLLVHEQKVREKRREEQVLQVEHGTRYGCGKGRSNFQRGGIIYVRGRGRAKPFINRGVIICYRCKKQGNYQFECPSLEKEANYVEFDEEEELLLMAHVEVQDIKDRGIWFLDSGCSNHMTGNKKWFVELDENFSCIVRLGNNSIMSVMGKRSVRFEVDGIILTAEDENLENLWHRRYMHVNHEFIVAM</sequence>
<evidence type="ECO:0000313" key="2">
    <source>
        <dbReference type="EMBL" id="KAI5418699.1"/>
    </source>
</evidence>
<comment type="caution">
    <text evidence="2">The sequence shown here is derived from an EMBL/GenBank/DDBJ whole genome shotgun (WGS) entry which is preliminary data.</text>
</comment>
<protein>
    <recommendedName>
        <fullName evidence="1">Retrovirus-related Pol polyprotein from transposon TNT 1-94-like beta-barrel domain-containing protein</fullName>
    </recommendedName>
</protein>
<dbReference type="InterPro" id="IPR054722">
    <property type="entry name" value="PolX-like_BBD"/>
</dbReference>
<accession>A0A9D4XEN6</accession>
<evidence type="ECO:0000259" key="1">
    <source>
        <dbReference type="Pfam" id="PF22936"/>
    </source>
</evidence>
<dbReference type="Proteomes" id="UP001058974">
    <property type="component" value="Chromosome 4"/>
</dbReference>
<feature type="domain" description="Retrovirus-related Pol polyprotein from transposon TNT 1-94-like beta-barrel" evidence="1">
    <location>
        <begin position="213"/>
        <end position="263"/>
    </location>
</feature>
<dbReference type="Gramene" id="Psat04G0307000-T1">
    <property type="protein sequence ID" value="KAI5418699.1"/>
    <property type="gene ID" value="KIW84_043070"/>
</dbReference>
<organism evidence="2 3">
    <name type="scientific">Pisum sativum</name>
    <name type="common">Garden pea</name>
    <name type="synonym">Lathyrus oleraceus</name>
    <dbReference type="NCBI Taxonomy" id="3888"/>
    <lineage>
        <taxon>Eukaryota</taxon>
        <taxon>Viridiplantae</taxon>
        <taxon>Streptophyta</taxon>
        <taxon>Embryophyta</taxon>
        <taxon>Tracheophyta</taxon>
        <taxon>Spermatophyta</taxon>
        <taxon>Magnoliopsida</taxon>
        <taxon>eudicotyledons</taxon>
        <taxon>Gunneridae</taxon>
        <taxon>Pentapetalae</taxon>
        <taxon>rosids</taxon>
        <taxon>fabids</taxon>
        <taxon>Fabales</taxon>
        <taxon>Fabaceae</taxon>
        <taxon>Papilionoideae</taxon>
        <taxon>50 kb inversion clade</taxon>
        <taxon>NPAAA clade</taxon>
        <taxon>Hologalegina</taxon>
        <taxon>IRL clade</taxon>
        <taxon>Fabeae</taxon>
        <taxon>Lathyrus</taxon>
    </lineage>
</organism>
<keyword evidence="3" id="KW-1185">Reference proteome</keyword>
<proteinExistence type="predicted"/>
<dbReference type="AlphaFoldDB" id="A0A9D4XEN6"/>
<evidence type="ECO:0000313" key="3">
    <source>
        <dbReference type="Proteomes" id="UP001058974"/>
    </source>
</evidence>
<reference evidence="2 3" key="1">
    <citation type="journal article" date="2022" name="Nat. Genet.">
        <title>Improved pea reference genome and pan-genome highlight genomic features and evolutionary characteristics.</title>
        <authorList>
            <person name="Yang T."/>
            <person name="Liu R."/>
            <person name="Luo Y."/>
            <person name="Hu S."/>
            <person name="Wang D."/>
            <person name="Wang C."/>
            <person name="Pandey M.K."/>
            <person name="Ge S."/>
            <person name="Xu Q."/>
            <person name="Li N."/>
            <person name="Li G."/>
            <person name="Huang Y."/>
            <person name="Saxena R.K."/>
            <person name="Ji Y."/>
            <person name="Li M."/>
            <person name="Yan X."/>
            <person name="He Y."/>
            <person name="Liu Y."/>
            <person name="Wang X."/>
            <person name="Xiang C."/>
            <person name="Varshney R.K."/>
            <person name="Ding H."/>
            <person name="Gao S."/>
            <person name="Zong X."/>
        </authorList>
    </citation>
    <scope>NUCLEOTIDE SEQUENCE [LARGE SCALE GENOMIC DNA]</scope>
    <source>
        <strain evidence="2 3">cv. Zhongwan 6</strain>
    </source>
</reference>
<gene>
    <name evidence="2" type="ORF">KIW84_043070</name>
</gene>
<name>A0A9D4XEN6_PEA</name>
<dbReference type="EMBL" id="JAMSHJ010000004">
    <property type="protein sequence ID" value="KAI5418699.1"/>
    <property type="molecule type" value="Genomic_DNA"/>
</dbReference>
<dbReference type="Pfam" id="PF22936">
    <property type="entry name" value="Pol_BBD"/>
    <property type="match status" value="1"/>
</dbReference>